<dbReference type="InterPro" id="IPR036388">
    <property type="entry name" value="WH-like_DNA-bd_sf"/>
</dbReference>
<dbReference type="GO" id="GO:0003677">
    <property type="term" value="F:DNA binding"/>
    <property type="evidence" value="ECO:0007669"/>
    <property type="project" value="UniProtKB-KW"/>
</dbReference>
<dbReference type="SMART" id="SM00448">
    <property type="entry name" value="REC"/>
    <property type="match status" value="1"/>
</dbReference>
<reference evidence="5 6" key="1">
    <citation type="journal article" date="2015" name="Genome Announc.">
        <title>Complete genome sequence of Martelella endophytica YC6887, which has antifungal activity associated with a halophyte.</title>
        <authorList>
            <person name="Khan A."/>
            <person name="Khan H."/>
            <person name="Chung E.J."/>
            <person name="Hossain M.T."/>
            <person name="Chung Y.R."/>
        </authorList>
    </citation>
    <scope>NUCLEOTIDE SEQUENCE [LARGE SCALE GENOMIC DNA]</scope>
    <source>
        <strain evidence="5">YC6887</strain>
    </source>
</reference>
<dbReference type="SUPFAM" id="SSF52172">
    <property type="entry name" value="CheY-like"/>
    <property type="match status" value="1"/>
</dbReference>
<evidence type="ECO:0000259" key="3">
    <source>
        <dbReference type="PROSITE" id="PS50043"/>
    </source>
</evidence>
<keyword evidence="2" id="KW-0597">Phosphoprotein</keyword>
<keyword evidence="6" id="KW-1185">Reference proteome</keyword>
<dbReference type="STRING" id="1486262.TM49_08835"/>
<feature type="modified residue" description="4-aspartylphosphate" evidence="2">
    <location>
        <position position="54"/>
    </location>
</feature>
<dbReference type="PANTHER" id="PTHR43214">
    <property type="entry name" value="TWO-COMPONENT RESPONSE REGULATOR"/>
    <property type="match status" value="1"/>
</dbReference>
<sequence length="302" mass="32437">MAEEIVLLVDDSPEALSFLTDALEASGYSVLIATSGESALKIVEKITPDMVLMDAVMPKMDGFEACRRLKASPAAGTPVIFMTGLSETEHIVHALESGGVDYLTKPINIDELRARIRVHLANARSAQSARVALDATGRHLLAAGPDGRLRWMTPQASRLIADATGSEPDTGLISREIAAWLATGGGEAQPGSEAVLALSDAGRKLFQLAFLEKTGAEEFLFRVMPANPVGDDEVLRKHFAVTAREAEVLMWIAKGKTNRDIADILGLSTRTVNKHLEQIYVKLGVENRASAAVKAAYVLHDI</sequence>
<dbReference type="Proteomes" id="UP000032611">
    <property type="component" value="Chromosome"/>
</dbReference>
<dbReference type="Gene3D" id="1.10.10.10">
    <property type="entry name" value="Winged helix-like DNA-binding domain superfamily/Winged helix DNA-binding domain"/>
    <property type="match status" value="1"/>
</dbReference>
<dbReference type="InterPro" id="IPR001789">
    <property type="entry name" value="Sig_transdc_resp-reg_receiver"/>
</dbReference>
<feature type="domain" description="HTH luxR-type" evidence="3">
    <location>
        <begin position="234"/>
        <end position="299"/>
    </location>
</feature>
<gene>
    <name evidence="5" type="ORF">TM49_08835</name>
</gene>
<feature type="domain" description="Response regulatory" evidence="4">
    <location>
        <begin position="5"/>
        <end position="120"/>
    </location>
</feature>
<accession>A0A0D5LNG3</accession>
<dbReference type="PRINTS" id="PR00038">
    <property type="entry name" value="HTHLUXR"/>
</dbReference>
<evidence type="ECO:0000256" key="1">
    <source>
        <dbReference type="ARBA" id="ARBA00023125"/>
    </source>
</evidence>
<dbReference type="CDD" id="cd19920">
    <property type="entry name" value="REC_PA4781-like"/>
    <property type="match status" value="1"/>
</dbReference>
<dbReference type="PATRIC" id="fig|1486262.3.peg.1829"/>
<dbReference type="InterPro" id="IPR039420">
    <property type="entry name" value="WalR-like"/>
</dbReference>
<dbReference type="PROSITE" id="PS50043">
    <property type="entry name" value="HTH_LUXR_2"/>
    <property type="match status" value="1"/>
</dbReference>
<dbReference type="HOGENOM" id="CLU_000445_90_4_5"/>
<evidence type="ECO:0000313" key="5">
    <source>
        <dbReference type="EMBL" id="AJY45769.1"/>
    </source>
</evidence>
<dbReference type="KEGG" id="mey:TM49_08835"/>
<dbReference type="SUPFAM" id="SSF46894">
    <property type="entry name" value="C-terminal effector domain of the bipartite response regulators"/>
    <property type="match status" value="1"/>
</dbReference>
<keyword evidence="1" id="KW-0238">DNA-binding</keyword>
<protein>
    <submittedName>
        <fullName evidence="5">LuxR family transcriptional regulator</fullName>
    </submittedName>
</protein>
<proteinExistence type="predicted"/>
<dbReference type="InterPro" id="IPR016032">
    <property type="entry name" value="Sig_transdc_resp-reg_C-effctor"/>
</dbReference>
<dbReference type="InterPro" id="IPR000792">
    <property type="entry name" value="Tscrpt_reg_LuxR_C"/>
</dbReference>
<dbReference type="InterPro" id="IPR011006">
    <property type="entry name" value="CheY-like_superfamily"/>
</dbReference>
<dbReference type="Pfam" id="PF00196">
    <property type="entry name" value="GerE"/>
    <property type="match status" value="1"/>
</dbReference>
<evidence type="ECO:0000259" key="4">
    <source>
        <dbReference type="PROSITE" id="PS50110"/>
    </source>
</evidence>
<dbReference type="Pfam" id="PF00072">
    <property type="entry name" value="Response_reg"/>
    <property type="match status" value="1"/>
</dbReference>
<dbReference type="RefSeq" id="WP_045680634.1">
    <property type="nucleotide sequence ID" value="NZ_CP010803.1"/>
</dbReference>
<dbReference type="Gene3D" id="3.40.50.2300">
    <property type="match status" value="1"/>
</dbReference>
<evidence type="ECO:0000313" key="6">
    <source>
        <dbReference type="Proteomes" id="UP000032611"/>
    </source>
</evidence>
<organism evidence="5 6">
    <name type="scientific">Martelella endophytica</name>
    <dbReference type="NCBI Taxonomy" id="1486262"/>
    <lineage>
        <taxon>Bacteria</taxon>
        <taxon>Pseudomonadati</taxon>
        <taxon>Pseudomonadota</taxon>
        <taxon>Alphaproteobacteria</taxon>
        <taxon>Hyphomicrobiales</taxon>
        <taxon>Aurantimonadaceae</taxon>
        <taxon>Martelella</taxon>
    </lineage>
</organism>
<dbReference type="GO" id="GO:0006355">
    <property type="term" value="P:regulation of DNA-templated transcription"/>
    <property type="evidence" value="ECO:0007669"/>
    <property type="project" value="InterPro"/>
</dbReference>
<evidence type="ECO:0000256" key="2">
    <source>
        <dbReference type="PROSITE-ProRule" id="PRU00169"/>
    </source>
</evidence>
<dbReference type="PROSITE" id="PS50110">
    <property type="entry name" value="RESPONSE_REGULATORY"/>
    <property type="match status" value="1"/>
</dbReference>
<dbReference type="CDD" id="cd06170">
    <property type="entry name" value="LuxR_C_like"/>
    <property type="match status" value="1"/>
</dbReference>
<dbReference type="EMBL" id="CP010803">
    <property type="protein sequence ID" value="AJY45769.1"/>
    <property type="molecule type" value="Genomic_DNA"/>
</dbReference>
<dbReference type="GO" id="GO:0000160">
    <property type="term" value="P:phosphorelay signal transduction system"/>
    <property type="evidence" value="ECO:0007669"/>
    <property type="project" value="InterPro"/>
</dbReference>
<dbReference type="SMART" id="SM00421">
    <property type="entry name" value="HTH_LUXR"/>
    <property type="match status" value="1"/>
</dbReference>
<dbReference type="PANTHER" id="PTHR43214:SF42">
    <property type="entry name" value="TRANSCRIPTIONAL REGULATORY PROTEIN DESR"/>
    <property type="match status" value="1"/>
</dbReference>
<name>A0A0D5LNG3_MAREN</name>
<dbReference type="OrthoDB" id="5292887at2"/>
<dbReference type="AlphaFoldDB" id="A0A0D5LNG3"/>